<sequence length="160" mass="17101">MATYAGPMHSLGSEDLAVWHACKTLGMVVTRRVVTDITAGTGLSGADYGVVYRLDDHGGALGQQALTASMQLTKGAMSHQLTRMTERGLVLREKGPTGTTVVLTDHGRAMLHQARPVHAGAVRRHLLDRLTAQDRDALVRIAALLADHPPTATSHTPNRP</sequence>
<keyword evidence="3" id="KW-1185">Reference proteome</keyword>
<name>A0A401YQ05_9ACTN</name>
<accession>A0A401YQ05</accession>
<evidence type="ECO:0000313" key="2">
    <source>
        <dbReference type="EMBL" id="GCD96670.1"/>
    </source>
</evidence>
<dbReference type="Proteomes" id="UP000286931">
    <property type="component" value="Unassembled WGS sequence"/>
</dbReference>
<gene>
    <name evidence="2" type="ORF">EHYA_04357</name>
</gene>
<dbReference type="InterPro" id="IPR036390">
    <property type="entry name" value="WH_DNA-bd_sf"/>
</dbReference>
<dbReference type="InterPro" id="IPR000835">
    <property type="entry name" value="HTH_MarR-typ"/>
</dbReference>
<dbReference type="AlphaFoldDB" id="A0A401YQ05"/>
<dbReference type="GO" id="GO:0003700">
    <property type="term" value="F:DNA-binding transcription factor activity"/>
    <property type="evidence" value="ECO:0007669"/>
    <property type="project" value="InterPro"/>
</dbReference>
<organism evidence="2 3">
    <name type="scientific">Embleya hyalina</name>
    <dbReference type="NCBI Taxonomy" id="516124"/>
    <lineage>
        <taxon>Bacteria</taxon>
        <taxon>Bacillati</taxon>
        <taxon>Actinomycetota</taxon>
        <taxon>Actinomycetes</taxon>
        <taxon>Kitasatosporales</taxon>
        <taxon>Streptomycetaceae</taxon>
        <taxon>Embleya</taxon>
    </lineage>
</organism>
<evidence type="ECO:0000259" key="1">
    <source>
        <dbReference type="SMART" id="SM00347"/>
    </source>
</evidence>
<dbReference type="GO" id="GO:0006950">
    <property type="term" value="P:response to stress"/>
    <property type="evidence" value="ECO:0007669"/>
    <property type="project" value="TreeGrafter"/>
</dbReference>
<dbReference type="Pfam" id="PF12802">
    <property type="entry name" value="MarR_2"/>
    <property type="match status" value="1"/>
</dbReference>
<dbReference type="InterPro" id="IPR036388">
    <property type="entry name" value="WH-like_DNA-bd_sf"/>
</dbReference>
<dbReference type="EMBL" id="BIFH01000021">
    <property type="protein sequence ID" value="GCD96670.1"/>
    <property type="molecule type" value="Genomic_DNA"/>
</dbReference>
<dbReference type="PANTHER" id="PTHR33164:SF99">
    <property type="entry name" value="MARR FAMILY REGULATORY PROTEIN"/>
    <property type="match status" value="1"/>
</dbReference>
<dbReference type="InterPro" id="IPR039422">
    <property type="entry name" value="MarR/SlyA-like"/>
</dbReference>
<proteinExistence type="predicted"/>
<dbReference type="SUPFAM" id="SSF46785">
    <property type="entry name" value="Winged helix' DNA-binding domain"/>
    <property type="match status" value="1"/>
</dbReference>
<dbReference type="SMART" id="SM00347">
    <property type="entry name" value="HTH_MARR"/>
    <property type="match status" value="1"/>
</dbReference>
<reference evidence="2 3" key="1">
    <citation type="submission" date="2018-12" db="EMBL/GenBank/DDBJ databases">
        <title>Draft genome sequence of Embleya hyalina NBRC 13850T.</title>
        <authorList>
            <person name="Komaki H."/>
            <person name="Hosoyama A."/>
            <person name="Kimura A."/>
            <person name="Ichikawa N."/>
            <person name="Tamura T."/>
        </authorList>
    </citation>
    <scope>NUCLEOTIDE SEQUENCE [LARGE SCALE GENOMIC DNA]</scope>
    <source>
        <strain evidence="2 3">NBRC 13850</strain>
    </source>
</reference>
<comment type="caution">
    <text evidence="2">The sequence shown here is derived from an EMBL/GenBank/DDBJ whole genome shotgun (WGS) entry which is preliminary data.</text>
</comment>
<dbReference type="PANTHER" id="PTHR33164">
    <property type="entry name" value="TRANSCRIPTIONAL REGULATOR, MARR FAMILY"/>
    <property type="match status" value="1"/>
</dbReference>
<dbReference type="Gene3D" id="1.10.10.10">
    <property type="entry name" value="Winged helix-like DNA-binding domain superfamily/Winged helix DNA-binding domain"/>
    <property type="match status" value="1"/>
</dbReference>
<protein>
    <submittedName>
        <fullName evidence="2">Transcriptional regulator</fullName>
    </submittedName>
</protein>
<evidence type="ECO:0000313" key="3">
    <source>
        <dbReference type="Proteomes" id="UP000286931"/>
    </source>
</evidence>
<feature type="domain" description="HTH marR-type" evidence="1">
    <location>
        <begin position="36"/>
        <end position="135"/>
    </location>
</feature>